<dbReference type="InterPro" id="IPR052754">
    <property type="entry name" value="NTPase_KAP_P-loop"/>
</dbReference>
<name>A0A6S6U9G7_9BACT</name>
<evidence type="ECO:0000259" key="2">
    <source>
        <dbReference type="Pfam" id="PF07693"/>
    </source>
</evidence>
<dbReference type="PANTHER" id="PTHR22674">
    <property type="entry name" value="NTPASE, KAP FAMILY P-LOOP DOMAIN-CONTAINING 1"/>
    <property type="match status" value="1"/>
</dbReference>
<dbReference type="AlphaFoldDB" id="A0A6S6U9G7"/>
<accession>A0A6S6U9G7</accession>
<gene>
    <name evidence="3" type="ORF">HELGO_WM62533</name>
</gene>
<reference evidence="3" key="1">
    <citation type="submission" date="2020-01" db="EMBL/GenBank/DDBJ databases">
        <authorList>
            <person name="Meier V. D."/>
            <person name="Meier V D."/>
        </authorList>
    </citation>
    <scope>NUCLEOTIDE SEQUENCE</scope>
    <source>
        <strain evidence="3">HLG_WM_MAG_03</strain>
    </source>
</reference>
<protein>
    <recommendedName>
        <fullName evidence="2">KAP NTPase domain-containing protein</fullName>
    </recommendedName>
</protein>
<dbReference type="InterPro" id="IPR027417">
    <property type="entry name" value="P-loop_NTPase"/>
</dbReference>
<dbReference type="SUPFAM" id="SSF52540">
    <property type="entry name" value="P-loop containing nucleoside triphosphate hydrolases"/>
    <property type="match status" value="1"/>
</dbReference>
<dbReference type="InterPro" id="IPR011646">
    <property type="entry name" value="KAP_P-loop"/>
</dbReference>
<feature type="domain" description="KAP NTPase" evidence="2">
    <location>
        <begin position="67"/>
        <end position="398"/>
    </location>
</feature>
<organism evidence="3">
    <name type="scientific">uncultured Sulfurovum sp</name>
    <dbReference type="NCBI Taxonomy" id="269237"/>
    <lineage>
        <taxon>Bacteria</taxon>
        <taxon>Pseudomonadati</taxon>
        <taxon>Campylobacterota</taxon>
        <taxon>Epsilonproteobacteria</taxon>
        <taxon>Campylobacterales</taxon>
        <taxon>Sulfurovaceae</taxon>
        <taxon>Sulfurovum</taxon>
        <taxon>environmental samples</taxon>
    </lineage>
</organism>
<keyword evidence="1" id="KW-0175">Coiled coil</keyword>
<sequence>MAFNADEYIDVIVGQIAGNFQELYDNVEKKKELENKKKEFRKTNKLDELPKLVEEIKEQEEEYRNIEPLTVGLFGEWGSGKTHLLKLTESKVNEIQLDQKKLKEADKTFPQITIPVLFNAWRFEKEEHLIIPLFQTMLAQIEAYEHLSTDDKVKQTLHKGKKQFELLLFSLKKGFKVPTDLKSTVASLLTGELSAVMEFIDTEKISKEFKKKSNEEFGQKEQLEALLSSNRIESVYMNIPQYIEKISINNKLSFVFLIDDLDRCLPENTLKMLESIKLFLDVPSCAFVLAIDDDVVERGVAYHYRDHITNIKVVGEERNKDMPITGSEYLEKIIQLPLRIPVISRKSSYKFLEEKYRETFENLLPKEEANNDIHDVIEFFSKVIPPKPRKLKRAATLFIVKVQLIKDLTRKENITLKPLLIAKITILELLTPKLLRFIQNNDYERIYNRLVQFSHLLKRDRLSREEVSFTLVDINRLLAKLNLKSSYSYQN</sequence>
<dbReference type="Pfam" id="PF07693">
    <property type="entry name" value="KAP_NTPase"/>
    <property type="match status" value="1"/>
</dbReference>
<proteinExistence type="predicted"/>
<dbReference type="PANTHER" id="PTHR22674:SF6">
    <property type="entry name" value="NTPASE KAP FAMILY P-LOOP DOMAIN-CONTAINING PROTEIN 1"/>
    <property type="match status" value="1"/>
</dbReference>
<feature type="coiled-coil region" evidence="1">
    <location>
        <begin position="26"/>
        <end position="105"/>
    </location>
</feature>
<evidence type="ECO:0000256" key="1">
    <source>
        <dbReference type="SAM" id="Coils"/>
    </source>
</evidence>
<evidence type="ECO:0000313" key="3">
    <source>
        <dbReference type="EMBL" id="CAA6825383.1"/>
    </source>
</evidence>
<dbReference type="EMBL" id="CACVAR010000387">
    <property type="protein sequence ID" value="CAA6825383.1"/>
    <property type="molecule type" value="Genomic_DNA"/>
</dbReference>